<dbReference type="AlphaFoldDB" id="A0A3P3TYW0"/>
<evidence type="ECO:0000256" key="1">
    <source>
        <dbReference type="SAM" id="Phobius"/>
    </source>
</evidence>
<keyword evidence="4" id="KW-1185">Reference proteome</keyword>
<gene>
    <name evidence="3" type="ORF">EHV15_07990</name>
</gene>
<sequence length="1038" mass="112449">MNKLTSFSMKNVGALFIMIIMLFGGGLYSAGNLKTEIMPDISIPMVYITAQYPGSPSDVMEQVTKPIEKKIANMEGVTSLDSTSSDNFATIMVMLTDNADPEKKKQDIESLLQEVNLPASASTPKVATFGFASIPAYYLAIYGENGMSQTELDQWYANEIKPELESISGYDHMDEIGARETKLTIKLDAGKLNDFGLTPGQVSGQVRQNLTSLPAGAVDLDGTSLMARVKGDTNSVYNLENMDLLTQNGIRVRLNQLGTVESISESDFVARLNQQPAIGIQLYKTSEANAVDFAKEVESLFAKWEQQLPDIGFKTIYDTSELVSTSINGMVHEGLTGALLAALVILLFLRNIRMTLIVLVSIPLSILITLLVMNSLDISLNILTLGGMFIAIGRVVDDSIVVIENIYSHLQKAQERGESVIKLATREVGAAITSSTLTTVGVFAPLAFVSGMVGQLFQPFAITLSTAMLASLLVALTVIPMLAKVLVLRGAKIKHHEEKTGRPTAFYRRALELTLRHRIKTLLAAGLLFIVSIIGTVPFLSVTLMPEEEPPRQFYFVIKMPNDTSLKTMDVKVKDMEEILHIAKTSDGQPQFTFTESLIGFDGSTEATAYRAQIFTEVSEGSDVKAVQEQYKNILMAELPEDSELDVRSLESNSSGGADFQYSLKGDDLNRLVEASALMKEKLKEFPQIKEVEDSLSDAKKELEIEVDQNKVWQYGLSASTVQQTVAGWLAEDEIGDVKLDNTTYTTTVQLDKSGLDTLSKLGDIPFRTGSGSIVYLKEVAKLNIINAATSIQRNDQEQVVNITAKIDSQNKGGVAGQVAMALDQVELPDGVSREVGGINEDIGESFSQLFVAMGAAVFIVYLIMVIAFGNLSAPFVILFSLPLAVIGGLLGLLISGEPLSITSLIGFMMLIGIVVTNAILLIDRTQQLRAEGYTVRHALVEAGTLRLRPIIMTAVVTMVAMLPLALGLTEGGAIISRGMAVVVIGGLVSSTILTLVVVPAVYELLESFKNRVGRLFHRGGGRVDKSSDDISEGVVGQ</sequence>
<feature type="domain" description="SSD" evidence="2">
    <location>
        <begin position="354"/>
        <end position="485"/>
    </location>
</feature>
<dbReference type="Pfam" id="PF00873">
    <property type="entry name" value="ACR_tran"/>
    <property type="match status" value="1"/>
</dbReference>
<feature type="transmembrane region" description="Helical" evidence="1">
    <location>
        <begin position="382"/>
        <end position="407"/>
    </location>
</feature>
<dbReference type="PANTHER" id="PTHR32063">
    <property type="match status" value="1"/>
</dbReference>
<feature type="transmembrane region" description="Helical" evidence="1">
    <location>
        <begin position="876"/>
        <end position="896"/>
    </location>
</feature>
<evidence type="ECO:0000259" key="2">
    <source>
        <dbReference type="PROSITE" id="PS50156"/>
    </source>
</evidence>
<reference evidence="3 4" key="1">
    <citation type="submission" date="2018-11" db="EMBL/GenBank/DDBJ databases">
        <title>Genome sequencing of Paenibacillus sp. KCOM 3021 (= ChDC PVNT-B20).</title>
        <authorList>
            <person name="Kook J.-K."/>
            <person name="Park S.-N."/>
            <person name="Lim Y.K."/>
        </authorList>
    </citation>
    <scope>NUCLEOTIDE SEQUENCE [LARGE SCALE GENOMIC DNA]</scope>
    <source>
        <strain evidence="3 4">KCOM 3021</strain>
    </source>
</reference>
<dbReference type="SUPFAM" id="SSF82693">
    <property type="entry name" value="Multidrug efflux transporter AcrB pore domain, PN1, PN2, PC1 and PC2 subdomains"/>
    <property type="match status" value="2"/>
</dbReference>
<dbReference type="InterPro" id="IPR027463">
    <property type="entry name" value="AcrB_DN_DC_subdom"/>
</dbReference>
<dbReference type="Proteomes" id="UP000267017">
    <property type="component" value="Unassembled WGS sequence"/>
</dbReference>
<dbReference type="Gene3D" id="3.30.70.1320">
    <property type="entry name" value="Multidrug efflux transporter AcrB pore domain like"/>
    <property type="match status" value="1"/>
</dbReference>
<feature type="transmembrane region" description="Helical" evidence="1">
    <location>
        <begin position="12"/>
        <end position="31"/>
    </location>
</feature>
<organism evidence="3 4">
    <name type="scientific">Paenibacillus oralis</name>
    <dbReference type="NCBI Taxonomy" id="2490856"/>
    <lineage>
        <taxon>Bacteria</taxon>
        <taxon>Bacillati</taxon>
        <taxon>Bacillota</taxon>
        <taxon>Bacilli</taxon>
        <taxon>Bacillales</taxon>
        <taxon>Paenibacillaceae</taxon>
        <taxon>Paenibacillus</taxon>
    </lineage>
</organism>
<feature type="transmembrane region" description="Helical" evidence="1">
    <location>
        <begin position="356"/>
        <end position="376"/>
    </location>
</feature>
<dbReference type="Gene3D" id="3.30.70.1430">
    <property type="entry name" value="Multidrug efflux transporter AcrB pore domain"/>
    <property type="match status" value="2"/>
</dbReference>
<dbReference type="RefSeq" id="WP_128630771.1">
    <property type="nucleotide sequence ID" value="NZ_RRCN01000001.1"/>
</dbReference>
<dbReference type="InterPro" id="IPR000731">
    <property type="entry name" value="SSD"/>
</dbReference>
<evidence type="ECO:0000313" key="3">
    <source>
        <dbReference type="EMBL" id="RRJ62886.1"/>
    </source>
</evidence>
<dbReference type="Gene3D" id="1.20.1640.10">
    <property type="entry name" value="Multidrug efflux transporter AcrB transmembrane domain"/>
    <property type="match status" value="2"/>
</dbReference>
<dbReference type="OrthoDB" id="9757876at2"/>
<keyword evidence="1" id="KW-0472">Membrane</keyword>
<dbReference type="Gene3D" id="3.30.2090.10">
    <property type="entry name" value="Multidrug efflux transporter AcrB TolC docking domain, DN and DC subdomains"/>
    <property type="match status" value="2"/>
</dbReference>
<dbReference type="PROSITE" id="PS50156">
    <property type="entry name" value="SSD"/>
    <property type="match status" value="1"/>
</dbReference>
<dbReference type="SUPFAM" id="SSF82866">
    <property type="entry name" value="Multidrug efflux transporter AcrB transmembrane domain"/>
    <property type="match status" value="2"/>
</dbReference>
<dbReference type="EMBL" id="RRCN01000001">
    <property type="protein sequence ID" value="RRJ62886.1"/>
    <property type="molecule type" value="Genomic_DNA"/>
</dbReference>
<dbReference type="PRINTS" id="PR00702">
    <property type="entry name" value="ACRIFLAVINRP"/>
</dbReference>
<dbReference type="Gene3D" id="3.30.70.1440">
    <property type="entry name" value="Multidrug efflux transporter AcrB pore domain"/>
    <property type="match status" value="1"/>
</dbReference>
<keyword evidence="1" id="KW-1133">Transmembrane helix</keyword>
<proteinExistence type="predicted"/>
<feature type="transmembrane region" description="Helical" evidence="1">
    <location>
        <begin position="522"/>
        <end position="545"/>
    </location>
</feature>
<accession>A0A3P3TYW0</accession>
<feature type="transmembrane region" description="Helical" evidence="1">
    <location>
        <begin position="850"/>
        <end position="869"/>
    </location>
</feature>
<feature type="transmembrane region" description="Helical" evidence="1">
    <location>
        <begin position="951"/>
        <end position="969"/>
    </location>
</feature>
<dbReference type="GO" id="GO:0005886">
    <property type="term" value="C:plasma membrane"/>
    <property type="evidence" value="ECO:0007669"/>
    <property type="project" value="TreeGrafter"/>
</dbReference>
<name>A0A3P3TYW0_9BACL</name>
<feature type="transmembrane region" description="Helical" evidence="1">
    <location>
        <begin position="902"/>
        <end position="923"/>
    </location>
</feature>
<keyword evidence="1" id="KW-0812">Transmembrane</keyword>
<protein>
    <submittedName>
        <fullName evidence="3">Efflux RND transporter permease subunit</fullName>
    </submittedName>
</protein>
<dbReference type="SUPFAM" id="SSF82714">
    <property type="entry name" value="Multidrug efflux transporter AcrB TolC docking domain, DN and DC subdomains"/>
    <property type="match status" value="2"/>
</dbReference>
<evidence type="ECO:0000313" key="4">
    <source>
        <dbReference type="Proteomes" id="UP000267017"/>
    </source>
</evidence>
<dbReference type="PANTHER" id="PTHR32063:SF0">
    <property type="entry name" value="SWARMING MOTILITY PROTEIN SWRC"/>
    <property type="match status" value="1"/>
</dbReference>
<feature type="transmembrane region" description="Helical" evidence="1">
    <location>
        <begin position="981"/>
        <end position="1006"/>
    </location>
</feature>
<feature type="transmembrane region" description="Helical" evidence="1">
    <location>
        <begin position="330"/>
        <end position="349"/>
    </location>
</feature>
<dbReference type="InterPro" id="IPR001036">
    <property type="entry name" value="Acrflvin-R"/>
</dbReference>
<feature type="transmembrane region" description="Helical" evidence="1">
    <location>
        <begin position="460"/>
        <end position="483"/>
    </location>
</feature>
<feature type="transmembrane region" description="Helical" evidence="1">
    <location>
        <begin position="428"/>
        <end position="448"/>
    </location>
</feature>
<comment type="caution">
    <text evidence="3">The sequence shown here is derived from an EMBL/GenBank/DDBJ whole genome shotgun (WGS) entry which is preliminary data.</text>
</comment>
<dbReference type="GO" id="GO:0042910">
    <property type="term" value="F:xenobiotic transmembrane transporter activity"/>
    <property type="evidence" value="ECO:0007669"/>
    <property type="project" value="TreeGrafter"/>
</dbReference>